<evidence type="ECO:0000313" key="3">
    <source>
        <dbReference type="Proteomes" id="UP000236345"/>
    </source>
</evidence>
<reference evidence="3" key="1">
    <citation type="submission" date="2017-09" db="EMBL/GenBank/DDBJ databases">
        <authorList>
            <person name="Palmer M."/>
            <person name="Steenkamp E.T."/>
            <person name="Coetzee M.P."/>
            <person name="Avontuur J.R."/>
            <person name="Van Zyl E."/>
            <person name="Chan W.-Y."/>
            <person name="Blom J."/>
            <person name="Venter S.N."/>
        </authorList>
    </citation>
    <scope>NUCLEOTIDE SEQUENCE [LARGE SCALE GENOMIC DNA]</scope>
    <source>
        <strain evidence="3">QC88-366</strain>
    </source>
</reference>
<proteinExistence type="predicted"/>
<keyword evidence="3" id="KW-1185">Reference proteome</keyword>
<organism evidence="2 3">
    <name type="scientific">Mixta theicola</name>
    <dbReference type="NCBI Taxonomy" id="1458355"/>
    <lineage>
        <taxon>Bacteria</taxon>
        <taxon>Pseudomonadati</taxon>
        <taxon>Pseudomonadota</taxon>
        <taxon>Gammaproteobacteria</taxon>
        <taxon>Enterobacterales</taxon>
        <taxon>Erwiniaceae</taxon>
        <taxon>Mixta</taxon>
    </lineage>
</organism>
<accession>A0A2K1Q6H0</accession>
<dbReference type="AlphaFoldDB" id="A0A2K1Q6H0"/>
<name>A0A2K1Q6H0_9GAMM</name>
<keyword evidence="1" id="KW-0812">Transmembrane</keyword>
<keyword evidence="1" id="KW-0472">Membrane</keyword>
<protein>
    <submittedName>
        <fullName evidence="2">Uncharacterized protein</fullName>
    </submittedName>
</protein>
<evidence type="ECO:0000256" key="1">
    <source>
        <dbReference type="SAM" id="Phobius"/>
    </source>
</evidence>
<comment type="caution">
    <text evidence="2">The sequence shown here is derived from an EMBL/GenBank/DDBJ whole genome shotgun (WGS) entry which is preliminary data.</text>
</comment>
<dbReference type="Proteomes" id="UP000236345">
    <property type="component" value="Unassembled WGS sequence"/>
</dbReference>
<evidence type="ECO:0000313" key="2">
    <source>
        <dbReference type="EMBL" id="PNS10632.1"/>
    </source>
</evidence>
<dbReference type="EMBL" id="NWUO01000013">
    <property type="protein sequence ID" value="PNS10632.1"/>
    <property type="molecule type" value="Genomic_DNA"/>
</dbReference>
<sequence>MIMNGILLLLGVVKGCISELTLQEWGYLLGIVFTMLRGIMIWRDNRNEQRRRTEIFERYASQLAQRGVSQAWKKLRQLETRPPSEPPKE</sequence>
<keyword evidence="1" id="KW-1133">Transmembrane helix</keyword>
<gene>
    <name evidence="2" type="ORF">COO59_16045</name>
</gene>
<feature type="transmembrane region" description="Helical" evidence="1">
    <location>
        <begin position="25"/>
        <end position="42"/>
    </location>
</feature>